<gene>
    <name evidence="2" type="ORF">JI739_04265</name>
</gene>
<evidence type="ECO:0000256" key="1">
    <source>
        <dbReference type="SAM" id="MobiDB-lite"/>
    </source>
</evidence>
<evidence type="ECO:0000313" key="2">
    <source>
        <dbReference type="EMBL" id="MBL0419558.1"/>
    </source>
</evidence>
<dbReference type="SUPFAM" id="SSF52402">
    <property type="entry name" value="Adenine nucleotide alpha hydrolases-like"/>
    <property type="match status" value="1"/>
</dbReference>
<protein>
    <recommendedName>
        <fullName evidence="4">Asparagine synthetase domain-containing protein</fullName>
    </recommendedName>
</protein>
<dbReference type="AlphaFoldDB" id="A0A937D557"/>
<dbReference type="Proteomes" id="UP000613011">
    <property type="component" value="Unassembled WGS sequence"/>
</dbReference>
<feature type="region of interest" description="Disordered" evidence="1">
    <location>
        <begin position="488"/>
        <end position="529"/>
    </location>
</feature>
<reference evidence="2" key="1">
    <citation type="submission" date="2021-01" db="EMBL/GenBank/DDBJ databases">
        <title>Ramlibacter sp. strain AW1 16S ribosomal RNA gene Genome sequencing and assembly.</title>
        <authorList>
            <person name="Kang M."/>
        </authorList>
    </citation>
    <scope>NUCLEOTIDE SEQUENCE</scope>
    <source>
        <strain evidence="2">AW1</strain>
    </source>
</reference>
<sequence>MNERAHLRQFLIGPDPYRVYSDWITVRLQGGLWLSHCPSLDVHHDINRKGEKVVLLGAPIQCRGGRPSQALGEITRESLRRVTDTWANRWCVIIGDSICTDSGGLLALFYCPFAGAKVFSSSVKLLARHYPGCDERVRGVSFGPATPHQGAWQLLPGQWLNLVSGEISQPSAPLFDRVSGSVDELRAEYADLLRSGIKAIAEREKRPLAVSLSGGADSRRNMAAAQAAGVEYRAFTFRKPYWITSDADLNLPRKLGQAVGHDVQVIDTRAMKTHPEAAKAYREHTAFRDWDIPGELFYYKIRDAWSTVSPAQIDGQAYELVTSDCYKETPPFSSIDEMLAWQYESTPQSRAASKAYLEKAVGGSMTDLRDFVFLLTEMLDYGQMYQAMDQWSAVYCPANCRRMYSLAQSVPTAFRQDKGFLMSVTTTLEPRFADIPTNPPDSLLKTLVHMVRMQGPMGLTKIALRKAGQAFSKQRTYQRDEAYLAPPGPFDRLLAGGTDRLPGSAETPALPRSDGHERLKRSPGNYKAR</sequence>
<evidence type="ECO:0008006" key="4">
    <source>
        <dbReference type="Google" id="ProtNLM"/>
    </source>
</evidence>
<dbReference type="EMBL" id="JAEQNA010000001">
    <property type="protein sequence ID" value="MBL0419558.1"/>
    <property type="molecule type" value="Genomic_DNA"/>
</dbReference>
<dbReference type="RefSeq" id="WP_201682578.1">
    <property type="nucleotide sequence ID" value="NZ_JAEQNA010000001.1"/>
</dbReference>
<comment type="caution">
    <text evidence="2">The sequence shown here is derived from an EMBL/GenBank/DDBJ whole genome shotgun (WGS) entry which is preliminary data.</text>
</comment>
<organism evidence="2 3">
    <name type="scientific">Ramlibacter aurantiacus</name>
    <dbReference type="NCBI Taxonomy" id="2801330"/>
    <lineage>
        <taxon>Bacteria</taxon>
        <taxon>Pseudomonadati</taxon>
        <taxon>Pseudomonadota</taxon>
        <taxon>Betaproteobacteria</taxon>
        <taxon>Burkholderiales</taxon>
        <taxon>Comamonadaceae</taxon>
        <taxon>Ramlibacter</taxon>
    </lineage>
</organism>
<evidence type="ECO:0000313" key="3">
    <source>
        <dbReference type="Proteomes" id="UP000613011"/>
    </source>
</evidence>
<proteinExistence type="predicted"/>
<keyword evidence="3" id="KW-1185">Reference proteome</keyword>
<accession>A0A937D557</accession>
<name>A0A937D557_9BURK</name>